<name>A0A836CEA0_9STRA</name>
<accession>A0A836CEA0</accession>
<gene>
    <name evidence="2" type="ORF">JKP88DRAFT_245631</name>
</gene>
<reference evidence="2" key="1">
    <citation type="submission" date="2021-02" db="EMBL/GenBank/DDBJ databases">
        <title>First Annotated Genome of the Yellow-green Alga Tribonema minus.</title>
        <authorList>
            <person name="Mahan K.M."/>
        </authorList>
    </citation>
    <scope>NUCLEOTIDE SEQUENCE</scope>
    <source>
        <strain evidence="2">UTEX B ZZ1240</strain>
    </source>
</reference>
<protein>
    <submittedName>
        <fullName evidence="2">Uncharacterized protein</fullName>
    </submittedName>
</protein>
<dbReference type="Proteomes" id="UP000664859">
    <property type="component" value="Unassembled WGS sequence"/>
</dbReference>
<feature type="compositionally biased region" description="Basic and acidic residues" evidence="1">
    <location>
        <begin position="569"/>
        <end position="585"/>
    </location>
</feature>
<comment type="caution">
    <text evidence="2">The sequence shown here is derived from an EMBL/GenBank/DDBJ whole genome shotgun (WGS) entry which is preliminary data.</text>
</comment>
<evidence type="ECO:0000313" key="2">
    <source>
        <dbReference type="EMBL" id="KAG5182484.1"/>
    </source>
</evidence>
<keyword evidence="3" id="KW-1185">Reference proteome</keyword>
<evidence type="ECO:0000313" key="3">
    <source>
        <dbReference type="Proteomes" id="UP000664859"/>
    </source>
</evidence>
<proteinExistence type="predicted"/>
<feature type="region of interest" description="Disordered" evidence="1">
    <location>
        <begin position="564"/>
        <end position="585"/>
    </location>
</feature>
<sequence length="585" mass="63324">MLSDSVSLSKLVVTSRPRLPHAAPPPLGHEEAVTALCTAMHEAGATIDEAARLRATLEQPAQAYAITPGDSAALAGMMGQLPQICVGRQCAETFAVVGFDALEAGVAMNPLGAHLHHFPVSDASQIGVYVSVRHSNTRWHYRSGSGATVWSSRAAQKFHRVNTYRCCTGFHIDSEELLNILHDCHSYEDMLITDLFLLKKILVRLVFAGGARVLRVSSRTACEAALQTLERWTGAGGKHYDMKVLGSRTHEFTGVTVPGLPVDGPIVAVVMASEHLSMLRLSMPRVAADIVRQELLFCALVNFFAPSPLQQPSSCTATWATTTSALRSRRRGASRLSIMLKLRRQRQQQRWRTAFTHMKRCWCCALLSSAVARHLQQCSTRAVARRMLSQSGTLRLDWVSGCELWRVTSLNILPLLLLLERARLLALTRCAAAAAAAFCATAATGLEATWCEGAIIAAAHLEALRSTIVPEVAESTEELCDLQLDRAKNEHGGYTLSLPDGRGGGQCARDGNGVQCRHGRREHQAGGGCLRQPPRQTPGSGCISLKAALRQCLDAAVHAVEAANQAGAKPEELAKLQAAHREAKR</sequence>
<evidence type="ECO:0000256" key="1">
    <source>
        <dbReference type="SAM" id="MobiDB-lite"/>
    </source>
</evidence>
<organism evidence="2 3">
    <name type="scientific">Tribonema minus</name>
    <dbReference type="NCBI Taxonomy" id="303371"/>
    <lineage>
        <taxon>Eukaryota</taxon>
        <taxon>Sar</taxon>
        <taxon>Stramenopiles</taxon>
        <taxon>Ochrophyta</taxon>
        <taxon>PX clade</taxon>
        <taxon>Xanthophyceae</taxon>
        <taxon>Tribonematales</taxon>
        <taxon>Tribonemataceae</taxon>
        <taxon>Tribonema</taxon>
    </lineage>
</organism>
<dbReference type="EMBL" id="JAFCMP010000246">
    <property type="protein sequence ID" value="KAG5182484.1"/>
    <property type="molecule type" value="Genomic_DNA"/>
</dbReference>
<dbReference type="AlphaFoldDB" id="A0A836CEA0"/>